<accession>A0A0V0QZ00</accession>
<dbReference type="InParanoid" id="A0A0V0QZ00"/>
<feature type="compositionally biased region" description="Low complexity" evidence="1">
    <location>
        <begin position="232"/>
        <end position="241"/>
    </location>
</feature>
<dbReference type="EMBL" id="LDAU01000082">
    <property type="protein sequence ID" value="KRX07527.1"/>
    <property type="molecule type" value="Genomic_DNA"/>
</dbReference>
<dbReference type="Proteomes" id="UP000054937">
    <property type="component" value="Unassembled WGS sequence"/>
</dbReference>
<protein>
    <submittedName>
        <fullName evidence="2">Uncharacterized protein</fullName>
    </submittedName>
</protein>
<evidence type="ECO:0000313" key="3">
    <source>
        <dbReference type="Proteomes" id="UP000054937"/>
    </source>
</evidence>
<feature type="region of interest" description="Disordered" evidence="1">
    <location>
        <begin position="232"/>
        <end position="258"/>
    </location>
</feature>
<evidence type="ECO:0000256" key="1">
    <source>
        <dbReference type="SAM" id="MobiDB-lite"/>
    </source>
</evidence>
<comment type="caution">
    <text evidence="2">The sequence shown here is derived from an EMBL/GenBank/DDBJ whole genome shotgun (WGS) entry which is preliminary data.</text>
</comment>
<sequence>MGKNSNINYMESKNSNLSQTLFYKSNSSSFLEKSNKFNEKQMQEFQEQQMRNLQKCKSYNQSKYNNISNRQQYLKNMKSTNFKDNFEGNEQIQIQDIMGKEVERFQKGEVFPRIDFELKQEFKSQEQKYEQNQNKYDLQQVEIIEQQNDSNYIDHKKQKENQEKQKYDQNQEDDYKIINNQTYADQYDFKKKIEKDEYNQNQKNQQLTQTGQNQVQSLTHLQQRQLSYQQAKNKNKQINNNQHKKNNSSIEQNNIDQKDENKIIKEEVDNSNNNENIIKETKCIQEYEKLTEKMIKIQKLEVQNEIQQLKNLSGILPKYMVTENFIRERKQAQEKYGSAIVVLENDIYDSYLMNKREVHLKSKIVKQFQQQAKLQGCFQKSCYAEVKMDQIIKNIYDIQ</sequence>
<gene>
    <name evidence="2" type="ORF">PPERSA_11076</name>
</gene>
<name>A0A0V0QZ00_PSEPJ</name>
<evidence type="ECO:0000313" key="2">
    <source>
        <dbReference type="EMBL" id="KRX07527.1"/>
    </source>
</evidence>
<reference evidence="2 3" key="1">
    <citation type="journal article" date="2015" name="Sci. Rep.">
        <title>Genome of the facultative scuticociliatosis pathogen Pseudocohnilembus persalinus provides insight into its virulence through horizontal gene transfer.</title>
        <authorList>
            <person name="Xiong J."/>
            <person name="Wang G."/>
            <person name="Cheng J."/>
            <person name="Tian M."/>
            <person name="Pan X."/>
            <person name="Warren A."/>
            <person name="Jiang C."/>
            <person name="Yuan D."/>
            <person name="Miao W."/>
        </authorList>
    </citation>
    <scope>NUCLEOTIDE SEQUENCE [LARGE SCALE GENOMIC DNA]</scope>
    <source>
        <strain evidence="2">36N120E</strain>
    </source>
</reference>
<organism evidence="2 3">
    <name type="scientific">Pseudocohnilembus persalinus</name>
    <name type="common">Ciliate</name>
    <dbReference type="NCBI Taxonomy" id="266149"/>
    <lineage>
        <taxon>Eukaryota</taxon>
        <taxon>Sar</taxon>
        <taxon>Alveolata</taxon>
        <taxon>Ciliophora</taxon>
        <taxon>Intramacronucleata</taxon>
        <taxon>Oligohymenophorea</taxon>
        <taxon>Scuticociliatia</taxon>
        <taxon>Philasterida</taxon>
        <taxon>Pseudocohnilembidae</taxon>
        <taxon>Pseudocohnilembus</taxon>
    </lineage>
</organism>
<dbReference type="AlphaFoldDB" id="A0A0V0QZ00"/>
<proteinExistence type="predicted"/>
<keyword evidence="3" id="KW-1185">Reference proteome</keyword>